<evidence type="ECO:0000256" key="3">
    <source>
        <dbReference type="ARBA" id="ARBA00022448"/>
    </source>
</evidence>
<dbReference type="Gene3D" id="1.50.40.10">
    <property type="entry name" value="Mitochondrial carrier domain"/>
    <property type="match status" value="1"/>
</dbReference>
<keyword evidence="7" id="KW-1133">Transmembrane helix</keyword>
<dbReference type="RefSeq" id="XP_003060092.1">
    <property type="nucleotide sequence ID" value="XM_003060046.1"/>
</dbReference>
<dbReference type="GO" id="GO:0005315">
    <property type="term" value="F:phosphate transmembrane transporter activity"/>
    <property type="evidence" value="ECO:0007669"/>
    <property type="project" value="InterPro"/>
</dbReference>
<evidence type="ECO:0000256" key="11">
    <source>
        <dbReference type="RuleBase" id="RU000488"/>
    </source>
</evidence>
<evidence type="ECO:0000256" key="5">
    <source>
        <dbReference type="ARBA" id="ARBA00022737"/>
    </source>
</evidence>
<accession>C1MVS3</accession>
<keyword evidence="3 11" id="KW-0813">Transport</keyword>
<feature type="repeat" description="Solcar" evidence="10">
    <location>
        <begin position="106"/>
        <end position="190"/>
    </location>
</feature>
<comment type="similarity">
    <text evidence="2 11">Belongs to the mitochondrial carrier (TC 2.A.29) family.</text>
</comment>
<dbReference type="InterPro" id="IPR023395">
    <property type="entry name" value="MCP_dom_sf"/>
</dbReference>
<dbReference type="OrthoDB" id="427452at2759"/>
<dbReference type="PANTHER" id="PTHR45671">
    <property type="entry name" value="SOLUTE CARRIER FAMILY 25 (MITOCHONDRIAL CARRIER PHOSPHATE CARRIER), MEMBER 3, LIKE-RELATED-RELATED"/>
    <property type="match status" value="1"/>
</dbReference>
<evidence type="ECO:0000256" key="9">
    <source>
        <dbReference type="ARBA" id="ARBA00023136"/>
    </source>
</evidence>
<feature type="repeat" description="Solcar" evidence="10">
    <location>
        <begin position="205"/>
        <end position="305"/>
    </location>
</feature>
<evidence type="ECO:0000256" key="1">
    <source>
        <dbReference type="ARBA" id="ARBA00004448"/>
    </source>
</evidence>
<evidence type="ECO:0000256" key="2">
    <source>
        <dbReference type="ARBA" id="ARBA00006375"/>
    </source>
</evidence>
<dbReference type="InterPro" id="IPR018108">
    <property type="entry name" value="MCP_transmembrane"/>
</dbReference>
<reference evidence="12 13" key="1">
    <citation type="journal article" date="2009" name="Science">
        <title>Green evolution and dynamic adaptations revealed by genomes of the marine picoeukaryotes Micromonas.</title>
        <authorList>
            <person name="Worden A.Z."/>
            <person name="Lee J.H."/>
            <person name="Mock T."/>
            <person name="Rouze P."/>
            <person name="Simmons M.P."/>
            <person name="Aerts A.L."/>
            <person name="Allen A.E."/>
            <person name="Cuvelier M.L."/>
            <person name="Derelle E."/>
            <person name="Everett M.V."/>
            <person name="Foulon E."/>
            <person name="Grimwood J."/>
            <person name="Gundlach H."/>
            <person name="Henrissat B."/>
            <person name="Napoli C."/>
            <person name="McDonald S.M."/>
            <person name="Parker M.S."/>
            <person name="Rombauts S."/>
            <person name="Salamov A."/>
            <person name="Von Dassow P."/>
            <person name="Badger J.H."/>
            <person name="Coutinho P.M."/>
            <person name="Demir E."/>
            <person name="Dubchak I."/>
            <person name="Gentemann C."/>
            <person name="Eikrem W."/>
            <person name="Gready J.E."/>
            <person name="John U."/>
            <person name="Lanier W."/>
            <person name="Lindquist E.A."/>
            <person name="Lucas S."/>
            <person name="Mayer K.F."/>
            <person name="Moreau H."/>
            <person name="Not F."/>
            <person name="Otillar R."/>
            <person name="Panaud O."/>
            <person name="Pangilinan J."/>
            <person name="Paulsen I."/>
            <person name="Piegu B."/>
            <person name="Poliakov A."/>
            <person name="Robbens S."/>
            <person name="Schmutz J."/>
            <person name="Toulza E."/>
            <person name="Wyss T."/>
            <person name="Zelensky A."/>
            <person name="Zhou K."/>
            <person name="Armbrust E.V."/>
            <person name="Bhattacharya D."/>
            <person name="Goodenough U.W."/>
            <person name="Van de Peer Y."/>
            <person name="Grigoriev I.V."/>
        </authorList>
    </citation>
    <scope>NUCLEOTIDE SEQUENCE [LARGE SCALE GENOMIC DNA]</scope>
    <source>
        <strain evidence="12 13">CCMP1545</strain>
    </source>
</reference>
<keyword evidence="4 10" id="KW-0812">Transmembrane</keyword>
<dbReference type="OMA" id="EYFKGVY"/>
<sequence>MMILVDQLKYAAAGGIGACISHSGAVPLDVVKTRVQLNPKKYSGTFFENGATLVREEGPGVLLQGLGSTALGYFLHGALKYGGFESLKFTMYKGGYEDLTAFASDHRLFSLIVAAAVAEFVATLALCPLEQTRIKMTKDKDYADGTVGALKRLFREDGVAGVADSLPAIYCKTIPFTMFQLPVYDVVSKSLRESARGLVGVVDVPPIAIQLSASLAAALIASLASQPGDTIITEENGGATAEVASAAGHPGERRERRRRRRRRGLIEVAAELGPSGLFVGWRERLAHVASLVVIQLPAYDNIKQVILHIDFGSKM</sequence>
<keyword evidence="5" id="KW-0677">Repeat</keyword>
<proteinExistence type="inferred from homology"/>
<dbReference type="InterPro" id="IPR002067">
    <property type="entry name" value="MCP"/>
</dbReference>
<keyword evidence="8" id="KW-0496">Mitochondrion</keyword>
<dbReference type="KEGG" id="mpp:MICPUCDRAFT_45665"/>
<name>C1MVS3_MICPC</name>
<dbReference type="PRINTS" id="PR00926">
    <property type="entry name" value="MITOCARRIER"/>
</dbReference>
<evidence type="ECO:0000256" key="10">
    <source>
        <dbReference type="PROSITE-ProRule" id="PRU00282"/>
    </source>
</evidence>
<keyword evidence="9 10" id="KW-0472">Membrane</keyword>
<evidence type="ECO:0000256" key="8">
    <source>
        <dbReference type="ARBA" id="ARBA00023128"/>
    </source>
</evidence>
<gene>
    <name evidence="12" type="ORF">MICPUCDRAFT_45665</name>
</gene>
<evidence type="ECO:0000313" key="12">
    <source>
        <dbReference type="EMBL" id="EEH56044.1"/>
    </source>
</evidence>
<dbReference type="PANTHER" id="PTHR45671:SF12">
    <property type="entry name" value="MITOCHONDRIAL PHOSPHATE CARRIER PROTEIN"/>
    <property type="match status" value="1"/>
</dbReference>
<dbReference type="GeneID" id="9685530"/>
<protein>
    <submittedName>
        <fullName evidence="12">Mitochondrial carrier family</fullName>
    </submittedName>
</protein>
<dbReference type="PROSITE" id="PS50920">
    <property type="entry name" value="SOLCAR"/>
    <property type="match status" value="3"/>
</dbReference>
<dbReference type="GO" id="GO:0005743">
    <property type="term" value="C:mitochondrial inner membrane"/>
    <property type="evidence" value="ECO:0007669"/>
    <property type="project" value="UniProtKB-SubCell"/>
</dbReference>
<dbReference type="eggNOG" id="KOG0767">
    <property type="taxonomic scope" value="Eukaryota"/>
</dbReference>
<comment type="subcellular location">
    <subcellularLocation>
        <location evidence="1">Mitochondrion inner membrane</location>
        <topology evidence="1">Multi-pass membrane protein</topology>
    </subcellularLocation>
</comment>
<feature type="repeat" description="Solcar" evidence="10">
    <location>
        <begin position="5"/>
        <end position="90"/>
    </location>
</feature>
<evidence type="ECO:0000256" key="6">
    <source>
        <dbReference type="ARBA" id="ARBA00022792"/>
    </source>
</evidence>
<dbReference type="STRING" id="564608.C1MVS3"/>
<organism evidence="13">
    <name type="scientific">Micromonas pusilla (strain CCMP1545)</name>
    <name type="common">Picoplanktonic green alga</name>
    <dbReference type="NCBI Taxonomy" id="564608"/>
    <lineage>
        <taxon>Eukaryota</taxon>
        <taxon>Viridiplantae</taxon>
        <taxon>Chlorophyta</taxon>
        <taxon>Mamiellophyceae</taxon>
        <taxon>Mamiellales</taxon>
        <taxon>Mamiellaceae</taxon>
        <taxon>Micromonas</taxon>
    </lineage>
</organism>
<dbReference type="Proteomes" id="UP000001876">
    <property type="component" value="Unassembled WGS sequence"/>
</dbReference>
<evidence type="ECO:0000313" key="13">
    <source>
        <dbReference type="Proteomes" id="UP000001876"/>
    </source>
</evidence>
<dbReference type="InterPro" id="IPR044677">
    <property type="entry name" value="SLC25A3/Pic2/Mir1-like"/>
</dbReference>
<dbReference type="SUPFAM" id="SSF103506">
    <property type="entry name" value="Mitochondrial carrier"/>
    <property type="match status" value="1"/>
</dbReference>
<evidence type="ECO:0000256" key="7">
    <source>
        <dbReference type="ARBA" id="ARBA00022989"/>
    </source>
</evidence>
<dbReference type="AlphaFoldDB" id="C1MVS3"/>
<keyword evidence="6" id="KW-0999">Mitochondrion inner membrane</keyword>
<dbReference type="Pfam" id="PF00153">
    <property type="entry name" value="Mito_carr"/>
    <property type="match status" value="2"/>
</dbReference>
<dbReference type="GO" id="GO:1990547">
    <property type="term" value="P:mitochondrial phosphate ion transmembrane transport"/>
    <property type="evidence" value="ECO:0007669"/>
    <property type="project" value="InterPro"/>
</dbReference>
<evidence type="ECO:0000256" key="4">
    <source>
        <dbReference type="ARBA" id="ARBA00022692"/>
    </source>
</evidence>
<dbReference type="EMBL" id="GG663741">
    <property type="protein sequence ID" value="EEH56044.1"/>
    <property type="molecule type" value="Genomic_DNA"/>
</dbReference>
<keyword evidence="13" id="KW-1185">Reference proteome</keyword>